<reference evidence="2" key="2">
    <citation type="submission" date="2021-08" db="EMBL/GenBank/DDBJ databases">
        <authorList>
            <person name="Eriksson T."/>
        </authorList>
    </citation>
    <scope>NUCLEOTIDE SEQUENCE</scope>
    <source>
        <strain evidence="2">Stoneville</strain>
        <tissue evidence="2">Whole head</tissue>
    </source>
</reference>
<organism evidence="2 3">
    <name type="scientific">Tenebrio molitor</name>
    <name type="common">Yellow mealworm beetle</name>
    <dbReference type="NCBI Taxonomy" id="7067"/>
    <lineage>
        <taxon>Eukaryota</taxon>
        <taxon>Metazoa</taxon>
        <taxon>Ecdysozoa</taxon>
        <taxon>Arthropoda</taxon>
        <taxon>Hexapoda</taxon>
        <taxon>Insecta</taxon>
        <taxon>Pterygota</taxon>
        <taxon>Neoptera</taxon>
        <taxon>Endopterygota</taxon>
        <taxon>Coleoptera</taxon>
        <taxon>Polyphaga</taxon>
        <taxon>Cucujiformia</taxon>
        <taxon>Tenebrionidae</taxon>
        <taxon>Tenebrio</taxon>
    </lineage>
</organism>
<reference evidence="2" key="1">
    <citation type="journal article" date="2020" name="J Insects Food Feed">
        <title>The yellow mealworm (Tenebrio molitor) genome: a resource for the emerging insects as food and feed industry.</title>
        <authorList>
            <person name="Eriksson T."/>
            <person name="Andere A."/>
            <person name="Kelstrup H."/>
            <person name="Emery V."/>
            <person name="Picard C."/>
        </authorList>
    </citation>
    <scope>NUCLEOTIDE SEQUENCE</scope>
    <source>
        <strain evidence="2">Stoneville</strain>
        <tissue evidence="2">Whole head</tissue>
    </source>
</reference>
<evidence type="ECO:0000313" key="2">
    <source>
        <dbReference type="EMBL" id="KAH0809775.1"/>
    </source>
</evidence>
<evidence type="ECO:0000259" key="1">
    <source>
        <dbReference type="SMART" id="SM00587"/>
    </source>
</evidence>
<comment type="caution">
    <text evidence="2">The sequence shown here is derived from an EMBL/GenBank/DDBJ whole genome shotgun (WGS) entry which is preliminary data.</text>
</comment>
<feature type="domain" description="CHK kinase-like" evidence="1">
    <location>
        <begin position="414"/>
        <end position="610"/>
    </location>
</feature>
<dbReference type="EMBL" id="JABDTM020027920">
    <property type="protein sequence ID" value="KAH0809775.1"/>
    <property type="molecule type" value="Genomic_DNA"/>
</dbReference>
<dbReference type="Proteomes" id="UP000719412">
    <property type="component" value="Unassembled WGS sequence"/>
</dbReference>
<dbReference type="Pfam" id="PF02958">
    <property type="entry name" value="EcKL"/>
    <property type="match status" value="3"/>
</dbReference>
<dbReference type="InterPro" id="IPR004119">
    <property type="entry name" value="EcKL"/>
</dbReference>
<dbReference type="AlphaFoldDB" id="A0A8J6H810"/>
<dbReference type="InterPro" id="IPR011009">
    <property type="entry name" value="Kinase-like_dom_sf"/>
</dbReference>
<protein>
    <recommendedName>
        <fullName evidence="1">CHK kinase-like domain-containing protein</fullName>
    </recommendedName>
</protein>
<accession>A0A8J6H810</accession>
<dbReference type="SUPFAM" id="SSF56112">
    <property type="entry name" value="Protein kinase-like (PK-like)"/>
    <property type="match status" value="3"/>
</dbReference>
<sequence>MAGRAATPQGRKLNNINNMPDRRYLPKVKTELLNKIAVCQGFDDYKIEVKSGSMKGDGYLGIINTIHIQDSNKPNKELNLIIKSAMDGDKLREQAPVRKAYEREIYLYETVFPEFKRFSDEHGVQNKFTETAKCYGTLFTDKQECIVLENLKEIDFKLWNRKLPMNAEHVGMVFATYAKFHGTGLALKNLHPEKFEEMSKNLKNIFYKDVPDEAEKARFAQNVKQGFANGFRAVANHEKATQALTKFTESCMKFFEEDVRRVDKYCTILHGDCWCNNMMFRYKDLKNPAKPTQVCLLDWQISQVASPILDLSYFFYACSSKEVLYDLKKFLKIYHDNLTKTVKEAGLNPEEILTFEELEAQWKIYSKYGLFMALFVMKIVLSEVEEAPDFDKLASEGKDLLQSLGAAEALHSGVAFHVLVASVTAPVCSLGCTAHPEYPQKETANTRTYGRFHALLFCLKDQKPEEYYSLTKSLHNVEAEFGSKKGFPYSLHKIVEKSLAALNFDEDSQVRENFTKYAKNTSEMYLNAIEYRGKYSTILHGDCWSNNIMFKYRNSKIEEICLLDFQMAWVGTPVYDLSYFFYSGGCKELFDKLEDFLDVYYNSFSRFVKELGSVPEDLLPRSALSEDWKIYSKFGMFMALLLTQVKLMSREDSAEMSDSIDGNVDGSSKFMNANINNELFNKRVKDILIHMYENDSETHTTHDLVVKRAPTENTRRQLNNAEWAYKNEIHFYTEIYPAFKKLEEEHCVQERFNSLPEFITCDKEVGREMIVLRDVTKMGFEMRRRDLLLDDEHARLIFKTYGHFHAISFCLREQVPEEFDRLAKPLYHIWKNFANNDGFINLLTKLAENAYEGLDSARDAVVLEKLKKYIENTKEIFQEALAYDGKYLAILHGDCWSNNMMFKYKEQKSHSPLVSMNLLDFQLVATGTPVYDLSYFFYTGGSKELFDKLNDYLNIYYDSFSNSVRCLANGRERKEGSRRMTLELFYQQDVMN</sequence>
<feature type="domain" description="CHK kinase-like" evidence="1">
    <location>
        <begin position="146"/>
        <end position="344"/>
    </location>
</feature>
<dbReference type="SMART" id="SM00587">
    <property type="entry name" value="CHK"/>
    <property type="match status" value="3"/>
</dbReference>
<dbReference type="InterPro" id="IPR015897">
    <property type="entry name" value="CHK_kinase-like"/>
</dbReference>
<dbReference type="PANTHER" id="PTHR11012">
    <property type="entry name" value="PROTEIN KINASE-LIKE DOMAIN-CONTAINING"/>
    <property type="match status" value="1"/>
</dbReference>
<keyword evidence="3" id="KW-1185">Reference proteome</keyword>
<proteinExistence type="predicted"/>
<dbReference type="PANTHER" id="PTHR11012:SF30">
    <property type="entry name" value="PROTEIN KINASE-LIKE DOMAIN-CONTAINING"/>
    <property type="match status" value="1"/>
</dbReference>
<name>A0A8J6H810_TENMO</name>
<gene>
    <name evidence="2" type="ORF">GEV33_013017</name>
</gene>
<feature type="domain" description="CHK kinase-like" evidence="1">
    <location>
        <begin position="770"/>
        <end position="966"/>
    </location>
</feature>
<dbReference type="Gene3D" id="3.90.1200.10">
    <property type="match status" value="3"/>
</dbReference>
<evidence type="ECO:0000313" key="3">
    <source>
        <dbReference type="Proteomes" id="UP000719412"/>
    </source>
</evidence>